<dbReference type="AlphaFoldDB" id="F7YXA1"/>
<dbReference type="Proteomes" id="UP000006804">
    <property type="component" value="Chromosome"/>
</dbReference>
<proteinExistence type="predicted"/>
<dbReference type="InterPro" id="IPR018704">
    <property type="entry name" value="SecYEG/CpoB_TPR"/>
</dbReference>
<evidence type="ECO:0000256" key="3">
    <source>
        <dbReference type="PROSITE-ProRule" id="PRU00339"/>
    </source>
</evidence>
<dbReference type="HOGENOM" id="CLU_497693_0_0_0"/>
<sequence>MVEDLPLIIEANQIPLDVIVRGLEAQYELTKDEYYASYLVYFYYEKLKEALNKEDLQKAEEYLEKAGKISKDYRYDFFKALIAAKVKDYESAEIFLRSCLSKHDKFSLAYFELGNILMAKKEYEDAILQYQKAFECDKNFLLPLLKIGDCYVEMGELRQAQDFYQAIVQRDPEFQQAHARLGVVLNLLQKFSHAEKALKKAIQLDPEDLNSTFNLCYTLTKLGKHFEALQLLKKLVEKDPNNVAFLVEYALELRRVGLYEEAVETIEKAYQLSQESYVAYNRAILTLFVDFQRGIKMLKDLSEEYSGKAEELENFLRFWKPKLKPVGIIEQKLELIKKSMHLGKLNLVRLAHLLPVSERIIALRQGIVPGYDTDVDTVKDIELVIATIFASNFDPIEIEKNATKISVGLYGSGIMLAVAIALARLYIFIESNEVFNLQEFLRECIPDIQEYHWNLALRMSRLEEEESFSFEEIDFDKIETGSDFLITLIKTLATEPSLQEVETISNEVFKDTIKSFLKKE</sequence>
<feature type="transmembrane region" description="Helical" evidence="4">
    <location>
        <begin position="407"/>
        <end position="427"/>
    </location>
</feature>
<dbReference type="PROSITE" id="PS50005">
    <property type="entry name" value="TPR"/>
    <property type="match status" value="3"/>
</dbReference>
<dbReference type="SMART" id="SM00028">
    <property type="entry name" value="TPR"/>
    <property type="match status" value="6"/>
</dbReference>
<organism evidence="6 7">
    <name type="scientific">Pseudothermotoga thermarum DSM 5069</name>
    <dbReference type="NCBI Taxonomy" id="688269"/>
    <lineage>
        <taxon>Bacteria</taxon>
        <taxon>Thermotogati</taxon>
        <taxon>Thermotogota</taxon>
        <taxon>Thermotogae</taxon>
        <taxon>Thermotogales</taxon>
        <taxon>Thermotogaceae</taxon>
        <taxon>Pseudothermotoga</taxon>
    </lineage>
</organism>
<evidence type="ECO:0000256" key="2">
    <source>
        <dbReference type="ARBA" id="ARBA00022803"/>
    </source>
</evidence>
<keyword evidence="7" id="KW-1185">Reference proteome</keyword>
<dbReference type="Pfam" id="PF09976">
    <property type="entry name" value="TPR_21"/>
    <property type="match status" value="1"/>
</dbReference>
<keyword evidence="4" id="KW-0812">Transmembrane</keyword>
<gene>
    <name evidence="6" type="ORF">Theth_1288</name>
</gene>
<keyword evidence="4" id="KW-1133">Transmembrane helix</keyword>
<feature type="repeat" description="TPR" evidence="3">
    <location>
        <begin position="141"/>
        <end position="174"/>
    </location>
</feature>
<feature type="repeat" description="TPR" evidence="3">
    <location>
        <begin position="175"/>
        <end position="208"/>
    </location>
</feature>
<keyword evidence="2 3" id="KW-0802">TPR repeat</keyword>
<evidence type="ECO:0000256" key="1">
    <source>
        <dbReference type="ARBA" id="ARBA00022737"/>
    </source>
</evidence>
<keyword evidence="4" id="KW-0472">Membrane</keyword>
<dbReference type="InterPro" id="IPR019734">
    <property type="entry name" value="TPR_rpt"/>
</dbReference>
<dbReference type="InterPro" id="IPR051685">
    <property type="entry name" value="Ycf3/AcsC/BcsC/TPR_MFPF"/>
</dbReference>
<dbReference type="SUPFAM" id="SSF48452">
    <property type="entry name" value="TPR-like"/>
    <property type="match status" value="1"/>
</dbReference>
<keyword evidence="1" id="KW-0677">Repeat</keyword>
<dbReference type="InterPro" id="IPR011990">
    <property type="entry name" value="TPR-like_helical_dom_sf"/>
</dbReference>
<dbReference type="eggNOG" id="COG0457">
    <property type="taxonomic scope" value="Bacteria"/>
</dbReference>
<dbReference type="PANTHER" id="PTHR44943">
    <property type="entry name" value="CELLULOSE SYNTHASE OPERON PROTEIN C"/>
    <property type="match status" value="1"/>
</dbReference>
<evidence type="ECO:0000256" key="4">
    <source>
        <dbReference type="SAM" id="Phobius"/>
    </source>
</evidence>
<dbReference type="Gene3D" id="1.25.40.10">
    <property type="entry name" value="Tetratricopeptide repeat domain"/>
    <property type="match status" value="2"/>
</dbReference>
<dbReference type="KEGG" id="tta:Theth_1288"/>
<evidence type="ECO:0000313" key="6">
    <source>
        <dbReference type="EMBL" id="AEH51359.1"/>
    </source>
</evidence>
<feature type="repeat" description="TPR" evidence="3">
    <location>
        <begin position="107"/>
        <end position="140"/>
    </location>
</feature>
<accession>F7YXA1</accession>
<dbReference type="Pfam" id="PF12895">
    <property type="entry name" value="ANAPC3"/>
    <property type="match status" value="1"/>
</dbReference>
<evidence type="ECO:0000259" key="5">
    <source>
        <dbReference type="Pfam" id="PF09976"/>
    </source>
</evidence>
<dbReference type="STRING" id="688269.Theth_1288"/>
<dbReference type="PANTHER" id="PTHR44943:SF8">
    <property type="entry name" value="TPR REPEAT-CONTAINING PROTEIN MJ0263"/>
    <property type="match status" value="1"/>
</dbReference>
<reference evidence="6 7" key="1">
    <citation type="submission" date="2010-11" db="EMBL/GenBank/DDBJ databases">
        <title>The complete genome of Thermotoga thermarum DSM 5069.</title>
        <authorList>
            <consortium name="US DOE Joint Genome Institute (JGI-PGF)"/>
            <person name="Lucas S."/>
            <person name="Copeland A."/>
            <person name="Lapidus A."/>
            <person name="Bruce D."/>
            <person name="Goodwin L."/>
            <person name="Pitluck S."/>
            <person name="Kyrpides N."/>
            <person name="Mavromatis K."/>
            <person name="Ivanova N."/>
            <person name="Zeytun A."/>
            <person name="Brettin T."/>
            <person name="Detter J.C."/>
            <person name="Tapia R."/>
            <person name="Han C."/>
            <person name="Land M."/>
            <person name="Hauser L."/>
            <person name="Markowitz V."/>
            <person name="Cheng J.-F."/>
            <person name="Hugenholtz P."/>
            <person name="Woyke T."/>
            <person name="Wu D."/>
            <person name="Spring S."/>
            <person name="Schroeder M."/>
            <person name="Brambilla E."/>
            <person name="Klenk H.-P."/>
            <person name="Eisen J.A."/>
        </authorList>
    </citation>
    <scope>NUCLEOTIDE SEQUENCE [LARGE SCALE GENOMIC DNA]</scope>
    <source>
        <strain evidence="6 7">DSM 5069</strain>
    </source>
</reference>
<dbReference type="EMBL" id="CP002351">
    <property type="protein sequence ID" value="AEH51359.1"/>
    <property type="molecule type" value="Genomic_DNA"/>
</dbReference>
<feature type="domain" description="Ancillary SecYEG translocon subunit/Cell division coordinator CpoB TPR" evidence="5">
    <location>
        <begin position="44"/>
        <end position="172"/>
    </location>
</feature>
<dbReference type="PATRIC" id="fig|688269.3.peg.1325"/>
<name>F7YXA1_9THEM</name>
<protein>
    <submittedName>
        <fullName evidence="6">Tetratricopeptide TPR_1 repeat-containing protein</fullName>
    </submittedName>
</protein>
<evidence type="ECO:0000313" key="7">
    <source>
        <dbReference type="Proteomes" id="UP000006804"/>
    </source>
</evidence>